<dbReference type="AlphaFoldDB" id="A0A090S024"/>
<comment type="similarity">
    <text evidence="1">Belongs to the LysR transcriptional regulatory family.</text>
</comment>
<evidence type="ECO:0000256" key="3">
    <source>
        <dbReference type="ARBA" id="ARBA00023125"/>
    </source>
</evidence>
<dbReference type="Pfam" id="PF03466">
    <property type="entry name" value="LysR_substrate"/>
    <property type="match status" value="1"/>
</dbReference>
<keyword evidence="4" id="KW-0804">Transcription</keyword>
<evidence type="ECO:0000256" key="1">
    <source>
        <dbReference type="ARBA" id="ARBA00009437"/>
    </source>
</evidence>
<evidence type="ECO:0000313" key="6">
    <source>
        <dbReference type="EMBL" id="GAL21050.1"/>
    </source>
</evidence>
<dbReference type="Gene3D" id="1.10.10.10">
    <property type="entry name" value="Winged helix-like DNA-binding domain superfamily/Winged helix DNA-binding domain"/>
    <property type="match status" value="1"/>
</dbReference>
<gene>
    <name evidence="6" type="ORF">JCM19235_325</name>
</gene>
<organism evidence="6 7">
    <name type="scientific">Vibrio maritimus</name>
    <dbReference type="NCBI Taxonomy" id="990268"/>
    <lineage>
        <taxon>Bacteria</taxon>
        <taxon>Pseudomonadati</taxon>
        <taxon>Pseudomonadota</taxon>
        <taxon>Gammaproteobacteria</taxon>
        <taxon>Vibrionales</taxon>
        <taxon>Vibrionaceae</taxon>
        <taxon>Vibrio</taxon>
    </lineage>
</organism>
<comment type="caution">
    <text evidence="6">The sequence shown here is derived from an EMBL/GenBank/DDBJ whole genome shotgun (WGS) entry which is preliminary data.</text>
</comment>
<evidence type="ECO:0000256" key="4">
    <source>
        <dbReference type="ARBA" id="ARBA00023163"/>
    </source>
</evidence>
<reference evidence="6 7" key="1">
    <citation type="submission" date="2014-09" db="EMBL/GenBank/DDBJ databases">
        <title>Vibrio maritimus JCM 19235. (C45) whole genome shotgun sequence.</title>
        <authorList>
            <person name="Sawabe T."/>
            <person name="Meirelles P."/>
            <person name="Nakanishi M."/>
            <person name="Sayaka M."/>
            <person name="Hattori M."/>
            <person name="Ohkuma M."/>
        </authorList>
    </citation>
    <scope>NUCLEOTIDE SEQUENCE [LARGE SCALE GENOMIC DNA]</scope>
    <source>
        <strain evidence="7">JCM19235</strain>
    </source>
</reference>
<keyword evidence="3" id="KW-0238">DNA-binding</keyword>
<dbReference type="EMBL" id="BBMR01000007">
    <property type="protein sequence ID" value="GAL21050.1"/>
    <property type="molecule type" value="Genomic_DNA"/>
</dbReference>
<dbReference type="InterPro" id="IPR036388">
    <property type="entry name" value="WH-like_DNA-bd_sf"/>
</dbReference>
<dbReference type="STRING" id="990268.JCM19235_325"/>
<dbReference type="GO" id="GO:0003700">
    <property type="term" value="F:DNA-binding transcription factor activity"/>
    <property type="evidence" value="ECO:0007669"/>
    <property type="project" value="InterPro"/>
</dbReference>
<feature type="domain" description="HTH lysR-type" evidence="5">
    <location>
        <begin position="1"/>
        <end position="60"/>
    </location>
</feature>
<dbReference type="PANTHER" id="PTHR30126:SF91">
    <property type="entry name" value="LYSR FAMILY TRANSCRIPTIONAL REGULATOR"/>
    <property type="match status" value="1"/>
</dbReference>
<dbReference type="GO" id="GO:0000976">
    <property type="term" value="F:transcription cis-regulatory region binding"/>
    <property type="evidence" value="ECO:0007669"/>
    <property type="project" value="TreeGrafter"/>
</dbReference>
<dbReference type="InterPro" id="IPR000847">
    <property type="entry name" value="LysR_HTH_N"/>
</dbReference>
<dbReference type="SUPFAM" id="SSF53850">
    <property type="entry name" value="Periplasmic binding protein-like II"/>
    <property type="match status" value="1"/>
</dbReference>
<dbReference type="SUPFAM" id="SSF46785">
    <property type="entry name" value="Winged helix' DNA-binding domain"/>
    <property type="match status" value="1"/>
</dbReference>
<dbReference type="PRINTS" id="PR00039">
    <property type="entry name" value="HTHLYSR"/>
</dbReference>
<evidence type="ECO:0000256" key="2">
    <source>
        <dbReference type="ARBA" id="ARBA00023015"/>
    </source>
</evidence>
<dbReference type="CDD" id="cd05466">
    <property type="entry name" value="PBP2_LTTR_substrate"/>
    <property type="match status" value="1"/>
</dbReference>
<keyword evidence="7" id="KW-1185">Reference proteome</keyword>
<evidence type="ECO:0000259" key="5">
    <source>
        <dbReference type="PROSITE" id="PS50931"/>
    </source>
</evidence>
<name>A0A090S024_9VIBR</name>
<protein>
    <submittedName>
        <fullName evidence="6">Transcriptional regulator LysR family</fullName>
    </submittedName>
</protein>
<keyword evidence="2" id="KW-0805">Transcription regulation</keyword>
<dbReference type="InterPro" id="IPR005119">
    <property type="entry name" value="LysR_subst-bd"/>
</dbReference>
<dbReference type="Proteomes" id="UP000029228">
    <property type="component" value="Unassembled WGS sequence"/>
</dbReference>
<proteinExistence type="inferred from homology"/>
<dbReference type="Pfam" id="PF00126">
    <property type="entry name" value="HTH_1"/>
    <property type="match status" value="1"/>
</dbReference>
<dbReference type="Gene3D" id="3.40.190.10">
    <property type="entry name" value="Periplasmic binding protein-like II"/>
    <property type="match status" value="1"/>
</dbReference>
<dbReference type="InterPro" id="IPR036390">
    <property type="entry name" value="WH_DNA-bd_sf"/>
</dbReference>
<dbReference type="PROSITE" id="PS50931">
    <property type="entry name" value="HTH_LYSR"/>
    <property type="match status" value="1"/>
</dbReference>
<sequence>MKLQFENIISFVTVVETGSFSSAARKMGKSQSTVSTAVQNLESDLGFILFIRESGKVTLSDKGKRFYHLSTPIVSKYRDLLSVAGQMSKAENIVFRIGVDPLVFTESVKKTLFDFSEAFPNIDLVVVTKPSFVLSNYINEGRIDLALGNPYHKTNNEFNTDELFQVNCWWVGHPDLIQFSESCSWRVLLMDGVDDLLNLSDFAARGSWRFDDISTIVELCKERKGIASCLSMLSRLSVTAINWPQSPTIPSSLAEKSLLHCFGPCTQSLVYITSGSRTSLKPRLGCNVRLLPTLPIRRFL</sequence>
<reference evidence="6 7" key="2">
    <citation type="submission" date="2014-09" db="EMBL/GenBank/DDBJ databases">
        <authorList>
            <consortium name="NBRP consortium"/>
            <person name="Sawabe T."/>
            <person name="Meirelles P."/>
            <person name="Nakanishi M."/>
            <person name="Sayaka M."/>
            <person name="Hattori M."/>
            <person name="Ohkuma M."/>
        </authorList>
    </citation>
    <scope>NUCLEOTIDE SEQUENCE [LARGE SCALE GENOMIC DNA]</scope>
    <source>
        <strain evidence="7">JCM19235</strain>
    </source>
</reference>
<evidence type="ECO:0000313" key="7">
    <source>
        <dbReference type="Proteomes" id="UP000029228"/>
    </source>
</evidence>
<dbReference type="PANTHER" id="PTHR30126">
    <property type="entry name" value="HTH-TYPE TRANSCRIPTIONAL REGULATOR"/>
    <property type="match status" value="1"/>
</dbReference>
<accession>A0A090S024</accession>